<evidence type="ECO:0000256" key="6">
    <source>
        <dbReference type="ARBA" id="ARBA00022801"/>
    </source>
</evidence>
<protein>
    <submittedName>
        <fullName evidence="11">Signal peptidase II</fullName>
    </submittedName>
</protein>
<keyword evidence="5" id="KW-0064">Aspartyl protease</keyword>
<evidence type="ECO:0000256" key="7">
    <source>
        <dbReference type="ARBA" id="ARBA00022989"/>
    </source>
</evidence>
<comment type="similarity">
    <text evidence="1 9">Belongs to the peptidase A8 family.</text>
</comment>
<sequence>ALALIAAGAIGNLIDRVRFGQVTDFLDFYWRGYNWPGFNIADSAITVGVALFLLASWRQRPASKSDLKP</sequence>
<dbReference type="InterPro" id="IPR001872">
    <property type="entry name" value="Peptidase_A8"/>
</dbReference>
<evidence type="ECO:0000256" key="8">
    <source>
        <dbReference type="ARBA" id="ARBA00023136"/>
    </source>
</evidence>
<feature type="non-terminal residue" evidence="11">
    <location>
        <position position="1"/>
    </location>
</feature>
<proteinExistence type="inferred from homology"/>
<dbReference type="PANTHER" id="PTHR33695">
    <property type="entry name" value="LIPOPROTEIN SIGNAL PEPTIDASE"/>
    <property type="match status" value="1"/>
</dbReference>
<evidence type="ECO:0000256" key="10">
    <source>
        <dbReference type="SAM" id="Phobius"/>
    </source>
</evidence>
<keyword evidence="4 10" id="KW-0812">Transmembrane</keyword>
<dbReference type="PANTHER" id="PTHR33695:SF1">
    <property type="entry name" value="LIPOPROTEIN SIGNAL PEPTIDASE"/>
    <property type="match status" value="1"/>
</dbReference>
<dbReference type="PROSITE" id="PS00855">
    <property type="entry name" value="SPASE_II"/>
    <property type="match status" value="1"/>
</dbReference>
<dbReference type="AlphaFoldDB" id="A0A7C2TIW8"/>
<feature type="transmembrane region" description="Helical" evidence="10">
    <location>
        <begin position="35"/>
        <end position="55"/>
    </location>
</feature>
<evidence type="ECO:0000256" key="5">
    <source>
        <dbReference type="ARBA" id="ARBA00022750"/>
    </source>
</evidence>
<name>A0A7C2TIW8_9BACT</name>
<keyword evidence="2" id="KW-1003">Cell membrane</keyword>
<evidence type="ECO:0000256" key="9">
    <source>
        <dbReference type="RuleBase" id="RU004181"/>
    </source>
</evidence>
<dbReference type="EMBL" id="DSDS01000043">
    <property type="protein sequence ID" value="HET97485.1"/>
    <property type="molecule type" value="Genomic_DNA"/>
</dbReference>
<dbReference type="GO" id="GO:0016020">
    <property type="term" value="C:membrane"/>
    <property type="evidence" value="ECO:0007669"/>
    <property type="project" value="InterPro"/>
</dbReference>
<keyword evidence="3" id="KW-0645">Protease</keyword>
<keyword evidence="7 10" id="KW-1133">Transmembrane helix</keyword>
<evidence type="ECO:0000313" key="11">
    <source>
        <dbReference type="EMBL" id="HET97485.1"/>
    </source>
</evidence>
<accession>A0A7C2TIW8</accession>
<evidence type="ECO:0000256" key="3">
    <source>
        <dbReference type="ARBA" id="ARBA00022670"/>
    </source>
</evidence>
<dbReference type="Pfam" id="PF01252">
    <property type="entry name" value="Peptidase_A8"/>
    <property type="match status" value="1"/>
</dbReference>
<evidence type="ECO:0000256" key="4">
    <source>
        <dbReference type="ARBA" id="ARBA00022692"/>
    </source>
</evidence>
<evidence type="ECO:0000256" key="1">
    <source>
        <dbReference type="ARBA" id="ARBA00006139"/>
    </source>
</evidence>
<dbReference type="GO" id="GO:0004190">
    <property type="term" value="F:aspartic-type endopeptidase activity"/>
    <property type="evidence" value="ECO:0007669"/>
    <property type="project" value="UniProtKB-KW"/>
</dbReference>
<keyword evidence="6" id="KW-0378">Hydrolase</keyword>
<dbReference type="Proteomes" id="UP000885986">
    <property type="component" value="Unassembled WGS sequence"/>
</dbReference>
<dbReference type="PRINTS" id="PR00781">
    <property type="entry name" value="LIPOSIGPTASE"/>
</dbReference>
<reference evidence="11" key="1">
    <citation type="journal article" date="2020" name="mSystems">
        <title>Genome- and Community-Level Interaction Insights into Carbon Utilization and Element Cycling Functions of Hydrothermarchaeota in Hydrothermal Sediment.</title>
        <authorList>
            <person name="Zhou Z."/>
            <person name="Liu Y."/>
            <person name="Xu W."/>
            <person name="Pan J."/>
            <person name="Luo Z.H."/>
            <person name="Li M."/>
        </authorList>
    </citation>
    <scope>NUCLEOTIDE SEQUENCE [LARGE SCALE GENOMIC DNA]</scope>
    <source>
        <strain evidence="11">SpSt-1224</strain>
    </source>
</reference>
<gene>
    <name evidence="11" type="ORF">ENN98_02025</name>
</gene>
<evidence type="ECO:0000256" key="2">
    <source>
        <dbReference type="ARBA" id="ARBA00022475"/>
    </source>
</evidence>
<organism evidence="11">
    <name type="scientific">Desulfurivibrio alkaliphilus</name>
    <dbReference type="NCBI Taxonomy" id="427923"/>
    <lineage>
        <taxon>Bacteria</taxon>
        <taxon>Pseudomonadati</taxon>
        <taxon>Thermodesulfobacteriota</taxon>
        <taxon>Desulfobulbia</taxon>
        <taxon>Desulfobulbales</taxon>
        <taxon>Desulfobulbaceae</taxon>
        <taxon>Desulfurivibrio</taxon>
    </lineage>
</organism>
<comment type="caution">
    <text evidence="11">The sequence shown here is derived from an EMBL/GenBank/DDBJ whole genome shotgun (WGS) entry which is preliminary data.</text>
</comment>
<dbReference type="GO" id="GO:0006508">
    <property type="term" value="P:proteolysis"/>
    <property type="evidence" value="ECO:0007669"/>
    <property type="project" value="UniProtKB-KW"/>
</dbReference>
<keyword evidence="8 10" id="KW-0472">Membrane</keyword>